<evidence type="ECO:0000313" key="3">
    <source>
        <dbReference type="Proteomes" id="UP000264310"/>
    </source>
</evidence>
<dbReference type="InterPro" id="IPR010767">
    <property type="entry name" value="Phage_CGC-2007_Cje0229"/>
</dbReference>
<dbReference type="OrthoDB" id="88276at2"/>
<proteinExistence type="predicted"/>
<evidence type="ECO:0000256" key="1">
    <source>
        <dbReference type="SAM" id="Phobius"/>
    </source>
</evidence>
<organism evidence="2 3">
    <name type="scientific">Fulvimarina endophytica</name>
    <dbReference type="NCBI Taxonomy" id="2293836"/>
    <lineage>
        <taxon>Bacteria</taxon>
        <taxon>Pseudomonadati</taxon>
        <taxon>Pseudomonadota</taxon>
        <taxon>Alphaproteobacteria</taxon>
        <taxon>Hyphomicrobiales</taxon>
        <taxon>Aurantimonadaceae</taxon>
        <taxon>Fulvimarina</taxon>
    </lineage>
</organism>
<dbReference type="EMBL" id="QURL01000004">
    <property type="protein sequence ID" value="RFC63591.1"/>
    <property type="molecule type" value="Genomic_DNA"/>
</dbReference>
<accession>A0A371X2Y1</accession>
<gene>
    <name evidence="2" type="ORF">DYI37_11335</name>
</gene>
<evidence type="ECO:0000313" key="2">
    <source>
        <dbReference type="EMBL" id="RFC63591.1"/>
    </source>
</evidence>
<keyword evidence="1" id="KW-0812">Transmembrane</keyword>
<sequence>MSRFTGPLAVTFLSAKTGLASLDQPLIWEVGEEGSGKEVVIPRGVVSDGVTSPRIIWWLVPPWGSKATRPAMLHDFGICLIKMGEPHTHMPTRKAVDHEFWLALQACGIGPIAAAIMWMGVRSWSLLRSIFDRMRRDE</sequence>
<dbReference type="Proteomes" id="UP000264310">
    <property type="component" value="Unassembled WGS sequence"/>
</dbReference>
<dbReference type="AlphaFoldDB" id="A0A371X2Y1"/>
<feature type="transmembrane region" description="Helical" evidence="1">
    <location>
        <begin position="100"/>
        <end position="121"/>
    </location>
</feature>
<dbReference type="Pfam" id="PF07087">
    <property type="entry name" value="DUF1353"/>
    <property type="match status" value="1"/>
</dbReference>
<comment type="caution">
    <text evidence="2">The sequence shown here is derived from an EMBL/GenBank/DDBJ whole genome shotgun (WGS) entry which is preliminary data.</text>
</comment>
<reference evidence="2 3" key="1">
    <citation type="submission" date="2018-08" db="EMBL/GenBank/DDBJ databases">
        <title>Fulvimarina sp. 85, whole genome shotgun sequence.</title>
        <authorList>
            <person name="Tuo L."/>
        </authorList>
    </citation>
    <scope>NUCLEOTIDE SEQUENCE [LARGE SCALE GENOMIC DNA]</scope>
    <source>
        <strain evidence="2 3">85</strain>
    </source>
</reference>
<keyword evidence="1" id="KW-0472">Membrane</keyword>
<protein>
    <submittedName>
        <fullName evidence="2">DUF1353 domain-containing protein</fullName>
    </submittedName>
</protein>
<dbReference type="RefSeq" id="WP_116683321.1">
    <property type="nucleotide sequence ID" value="NZ_QURL01000004.1"/>
</dbReference>
<keyword evidence="1" id="KW-1133">Transmembrane helix</keyword>
<name>A0A371X2Y1_9HYPH</name>
<keyword evidence="3" id="KW-1185">Reference proteome</keyword>